<evidence type="ECO:0000313" key="2">
    <source>
        <dbReference type="EMBL" id="MFD1332741.1"/>
    </source>
</evidence>
<dbReference type="InterPro" id="IPR055199">
    <property type="entry name" value="Hda_lid"/>
</dbReference>
<comment type="caution">
    <text evidence="2">The sequence shown here is derived from an EMBL/GenBank/DDBJ whole genome shotgun (WGS) entry which is preliminary data.</text>
</comment>
<evidence type="ECO:0000259" key="1">
    <source>
        <dbReference type="Pfam" id="PF22688"/>
    </source>
</evidence>
<sequence length="230" mass="25340">MSGREPPRQFPLALPHEPRFGVEDYLVASSNAAAHALVTSWPNWPDRSLLLVGESGAGKSHLAAIWRAQSGAPEASSAEDAIARLRDAPEDAALLLDDADREGADENALFHLLNLARERRARLLLTARSTPTLLWPTLPDLASRLRALPVARIDAPDDDAMRAVLMKLFDDRQIRIDDEVIEFLHRHCDRSLGAARSIVDEIDRESLARGRGVGKGLAGDVVRRLRNEDD</sequence>
<dbReference type="SUPFAM" id="SSF52540">
    <property type="entry name" value="P-loop containing nucleoside triphosphate hydrolases"/>
    <property type="match status" value="1"/>
</dbReference>
<evidence type="ECO:0000313" key="3">
    <source>
        <dbReference type="Proteomes" id="UP001597171"/>
    </source>
</evidence>
<name>A0ABW3Z8T3_9HYPH</name>
<accession>A0ABW3Z8T3</accession>
<dbReference type="EMBL" id="JBHTMX010000117">
    <property type="protein sequence ID" value="MFD1332741.1"/>
    <property type="molecule type" value="Genomic_DNA"/>
</dbReference>
<protein>
    <recommendedName>
        <fullName evidence="1">Hda lid domain-containing protein</fullName>
    </recommendedName>
</protein>
<dbReference type="Pfam" id="PF22688">
    <property type="entry name" value="Hda_lid"/>
    <property type="match status" value="1"/>
</dbReference>
<dbReference type="PROSITE" id="PS00675">
    <property type="entry name" value="SIGMA54_INTERACT_1"/>
    <property type="match status" value="1"/>
</dbReference>
<keyword evidence="3" id="KW-1185">Reference proteome</keyword>
<dbReference type="PANTHER" id="PTHR30050">
    <property type="entry name" value="CHROMOSOMAL REPLICATION INITIATOR PROTEIN DNAA"/>
    <property type="match status" value="1"/>
</dbReference>
<dbReference type="Gene3D" id="1.10.8.60">
    <property type="match status" value="1"/>
</dbReference>
<dbReference type="InterPro" id="IPR027417">
    <property type="entry name" value="P-loop_NTPase"/>
</dbReference>
<organism evidence="2 3">
    <name type="scientific">Methylopila musalis</name>
    <dbReference type="NCBI Taxonomy" id="1134781"/>
    <lineage>
        <taxon>Bacteria</taxon>
        <taxon>Pseudomonadati</taxon>
        <taxon>Pseudomonadota</taxon>
        <taxon>Alphaproteobacteria</taxon>
        <taxon>Hyphomicrobiales</taxon>
        <taxon>Methylopilaceae</taxon>
        <taxon>Methylopila</taxon>
    </lineage>
</organism>
<reference evidence="3" key="1">
    <citation type="journal article" date="2019" name="Int. J. Syst. Evol. Microbiol.">
        <title>The Global Catalogue of Microorganisms (GCM) 10K type strain sequencing project: providing services to taxonomists for standard genome sequencing and annotation.</title>
        <authorList>
            <consortium name="The Broad Institute Genomics Platform"/>
            <consortium name="The Broad Institute Genome Sequencing Center for Infectious Disease"/>
            <person name="Wu L."/>
            <person name="Ma J."/>
        </authorList>
    </citation>
    <scope>NUCLEOTIDE SEQUENCE [LARGE SCALE GENOMIC DNA]</scope>
    <source>
        <strain evidence="3">CCUG 61696</strain>
    </source>
</reference>
<dbReference type="Gene3D" id="3.40.50.300">
    <property type="entry name" value="P-loop containing nucleotide triphosphate hydrolases"/>
    <property type="match status" value="1"/>
</dbReference>
<feature type="domain" description="Hda lid" evidence="1">
    <location>
        <begin position="158"/>
        <end position="211"/>
    </location>
</feature>
<proteinExistence type="predicted"/>
<dbReference type="PANTHER" id="PTHR30050:SF5">
    <property type="entry name" value="DNAA REGULATORY INACTIVATOR HDA"/>
    <property type="match status" value="1"/>
</dbReference>
<gene>
    <name evidence="2" type="ORF">ACFQ4O_12105</name>
</gene>
<dbReference type="InterPro" id="IPR025662">
    <property type="entry name" value="Sigma_54_int_dom_ATP-bd_1"/>
</dbReference>
<dbReference type="RefSeq" id="WP_378775950.1">
    <property type="nucleotide sequence ID" value="NZ_JBHTMX010000117.1"/>
</dbReference>
<dbReference type="Proteomes" id="UP001597171">
    <property type="component" value="Unassembled WGS sequence"/>
</dbReference>